<dbReference type="SMART" id="SM00443">
    <property type="entry name" value="G_patch"/>
    <property type="match status" value="1"/>
</dbReference>
<feature type="non-terminal residue" evidence="2">
    <location>
        <position position="1"/>
    </location>
</feature>
<dbReference type="InterPro" id="IPR000467">
    <property type="entry name" value="G_patch_dom"/>
</dbReference>
<name>A0A371GPH3_MUCPR</name>
<comment type="caution">
    <text evidence="2">The sequence shown here is derived from an EMBL/GenBank/DDBJ whole genome shotgun (WGS) entry which is preliminary data.</text>
</comment>
<organism evidence="2 3">
    <name type="scientific">Mucuna pruriens</name>
    <name type="common">Velvet bean</name>
    <name type="synonym">Dolichos pruriens</name>
    <dbReference type="NCBI Taxonomy" id="157652"/>
    <lineage>
        <taxon>Eukaryota</taxon>
        <taxon>Viridiplantae</taxon>
        <taxon>Streptophyta</taxon>
        <taxon>Embryophyta</taxon>
        <taxon>Tracheophyta</taxon>
        <taxon>Spermatophyta</taxon>
        <taxon>Magnoliopsida</taxon>
        <taxon>eudicotyledons</taxon>
        <taxon>Gunneridae</taxon>
        <taxon>Pentapetalae</taxon>
        <taxon>rosids</taxon>
        <taxon>fabids</taxon>
        <taxon>Fabales</taxon>
        <taxon>Fabaceae</taxon>
        <taxon>Papilionoideae</taxon>
        <taxon>50 kb inversion clade</taxon>
        <taxon>NPAAA clade</taxon>
        <taxon>indigoferoid/millettioid clade</taxon>
        <taxon>Phaseoleae</taxon>
        <taxon>Mucuna</taxon>
    </lineage>
</organism>
<evidence type="ECO:0000313" key="2">
    <source>
        <dbReference type="EMBL" id="RDX92467.1"/>
    </source>
</evidence>
<dbReference type="PROSITE" id="PS50174">
    <property type="entry name" value="G_PATCH"/>
    <property type="match status" value="1"/>
</dbReference>
<dbReference type="EMBL" id="QJKJ01004868">
    <property type="protein sequence ID" value="RDX92467.1"/>
    <property type="molecule type" value="Genomic_DNA"/>
</dbReference>
<protein>
    <recommendedName>
        <fullName evidence="1">G-patch domain-containing protein</fullName>
    </recommendedName>
</protein>
<gene>
    <name evidence="2" type="ORF">CR513_25404</name>
</gene>
<reference evidence="2" key="1">
    <citation type="submission" date="2018-05" db="EMBL/GenBank/DDBJ databases">
        <title>Draft genome of Mucuna pruriens seed.</title>
        <authorList>
            <person name="Nnadi N.E."/>
            <person name="Vos R."/>
            <person name="Hasami M.H."/>
            <person name="Devisetty U.K."/>
            <person name="Aguiy J.C."/>
        </authorList>
    </citation>
    <scope>NUCLEOTIDE SEQUENCE [LARGE SCALE GENOMIC DNA]</scope>
    <source>
        <strain evidence="2">JCA_2017</strain>
    </source>
</reference>
<sequence length="140" mass="15644">MGEKELVISTHMPEEYIEEDEEALETSFQSLEVAEATSFDPENPTPSLVEDMAFQVMIKEGYQLGKGLGPYLNGISTPITIQENVGKAGLSYQGGNQTLANLTNQSRTKARKSKPWMRWKDGQSSNLWLKTSKASIWKTK</sequence>
<evidence type="ECO:0000259" key="1">
    <source>
        <dbReference type="PROSITE" id="PS50174"/>
    </source>
</evidence>
<dbReference type="OrthoDB" id="1300148at2759"/>
<dbReference type="Proteomes" id="UP000257109">
    <property type="component" value="Unassembled WGS sequence"/>
</dbReference>
<proteinExistence type="predicted"/>
<dbReference type="AlphaFoldDB" id="A0A371GPH3"/>
<keyword evidence="3" id="KW-1185">Reference proteome</keyword>
<accession>A0A371GPH3</accession>
<dbReference type="Pfam" id="PF01585">
    <property type="entry name" value="G-patch"/>
    <property type="match status" value="1"/>
</dbReference>
<feature type="domain" description="G-patch" evidence="1">
    <location>
        <begin position="49"/>
        <end position="95"/>
    </location>
</feature>
<dbReference type="GO" id="GO:0003676">
    <property type="term" value="F:nucleic acid binding"/>
    <property type="evidence" value="ECO:0007669"/>
    <property type="project" value="InterPro"/>
</dbReference>
<evidence type="ECO:0000313" key="3">
    <source>
        <dbReference type="Proteomes" id="UP000257109"/>
    </source>
</evidence>